<evidence type="ECO:0000313" key="2">
    <source>
        <dbReference type="EMBL" id="ETN99566.1"/>
    </source>
</evidence>
<dbReference type="Proteomes" id="UP000023152">
    <property type="component" value="Unassembled WGS sequence"/>
</dbReference>
<proteinExistence type="predicted"/>
<sequence>MGGVIYYKLPVFFEGNAMALFTNNWNTTNMNERPHDDVNVVWTNKRTNGFVFVGRMNARGGMQMQTNKTNNESNVSNQYEKEIELLTVFFSDVTNEHELQSKLGEFNGDILSVITYLASKRHLNQENNEAKEDIKEQNKLEQVSCTHKQNKVLFDLCFNYIVKKKKVKECVNMNKIEREEVLQKADTFGVIVSEDKDNFNDQSKVHQIETQHLILENITKDQNKDTEANEDRKENEGKLKNVKNKGFGP</sequence>
<evidence type="ECO:0000256" key="1">
    <source>
        <dbReference type="SAM" id="MobiDB-lite"/>
    </source>
</evidence>
<feature type="compositionally biased region" description="Basic and acidic residues" evidence="1">
    <location>
        <begin position="219"/>
        <end position="239"/>
    </location>
</feature>
<comment type="caution">
    <text evidence="2">The sequence shown here is derived from an EMBL/GenBank/DDBJ whole genome shotgun (WGS) entry which is preliminary data.</text>
</comment>
<gene>
    <name evidence="2" type="ORF">RFI_37904</name>
</gene>
<evidence type="ECO:0000313" key="3">
    <source>
        <dbReference type="Proteomes" id="UP000023152"/>
    </source>
</evidence>
<dbReference type="AlphaFoldDB" id="X6LEL2"/>
<keyword evidence="3" id="KW-1185">Reference proteome</keyword>
<protein>
    <submittedName>
        <fullName evidence="2">Uncharacterized protein</fullName>
    </submittedName>
</protein>
<reference evidence="2 3" key="1">
    <citation type="journal article" date="2013" name="Curr. Biol.">
        <title>The Genome of the Foraminiferan Reticulomyxa filosa.</title>
        <authorList>
            <person name="Glockner G."/>
            <person name="Hulsmann N."/>
            <person name="Schleicher M."/>
            <person name="Noegel A.A."/>
            <person name="Eichinger L."/>
            <person name="Gallinger C."/>
            <person name="Pawlowski J."/>
            <person name="Sierra R."/>
            <person name="Euteneuer U."/>
            <person name="Pillet L."/>
            <person name="Moustafa A."/>
            <person name="Platzer M."/>
            <person name="Groth M."/>
            <person name="Szafranski K."/>
            <person name="Schliwa M."/>
        </authorList>
    </citation>
    <scope>NUCLEOTIDE SEQUENCE [LARGE SCALE GENOMIC DNA]</scope>
</reference>
<accession>X6LEL2</accession>
<organism evidence="2 3">
    <name type="scientific">Reticulomyxa filosa</name>
    <dbReference type="NCBI Taxonomy" id="46433"/>
    <lineage>
        <taxon>Eukaryota</taxon>
        <taxon>Sar</taxon>
        <taxon>Rhizaria</taxon>
        <taxon>Retaria</taxon>
        <taxon>Foraminifera</taxon>
        <taxon>Monothalamids</taxon>
        <taxon>Reticulomyxidae</taxon>
        <taxon>Reticulomyxa</taxon>
    </lineage>
</organism>
<dbReference type="EMBL" id="ASPP01043574">
    <property type="protein sequence ID" value="ETN99566.1"/>
    <property type="molecule type" value="Genomic_DNA"/>
</dbReference>
<feature type="region of interest" description="Disordered" evidence="1">
    <location>
        <begin position="219"/>
        <end position="249"/>
    </location>
</feature>
<name>X6LEL2_RETFI</name>